<dbReference type="Proteomes" id="UP000477782">
    <property type="component" value="Unassembled WGS sequence"/>
</dbReference>
<gene>
    <name evidence="2" type="ORF">G4Z14_12060</name>
</gene>
<sequence length="219" mass="23995">MKKALVLAVAAGLLAMPLQASDGVATEGRLSDKDFFRLATCGATPGGDCISPTVRWPQDRITLALAPAQRRYSPDLARRVSREIDRAIAEINGAGAGIRITRDDNLKDPDIIVSLPALSEGELTRNIPHIPNGQPIGVGFMWLWWNDRAQITQASMLISEDIAPADLPSVVLEELFQCLGFLYDIENRYYEGRSILSQDSNGTTSISGQDRMALRKLYP</sequence>
<protein>
    <recommendedName>
        <fullName evidence="4">DUF2927 domain-containing protein</fullName>
    </recommendedName>
</protein>
<evidence type="ECO:0000256" key="1">
    <source>
        <dbReference type="SAM" id="SignalP"/>
    </source>
</evidence>
<feature type="chain" id="PRO_5027045742" description="DUF2927 domain-containing protein" evidence="1">
    <location>
        <begin position="21"/>
        <end position="219"/>
    </location>
</feature>
<dbReference type="EMBL" id="JAAIVJ010000006">
    <property type="protein sequence ID" value="NEY91032.1"/>
    <property type="molecule type" value="Genomic_DNA"/>
</dbReference>
<organism evidence="2 3">
    <name type="scientific">Tabrizicola oligotrophica</name>
    <dbReference type="NCBI Taxonomy" id="2710650"/>
    <lineage>
        <taxon>Bacteria</taxon>
        <taxon>Pseudomonadati</taxon>
        <taxon>Pseudomonadota</taxon>
        <taxon>Alphaproteobacteria</taxon>
        <taxon>Rhodobacterales</taxon>
        <taxon>Paracoccaceae</taxon>
        <taxon>Tabrizicola</taxon>
    </lineage>
</organism>
<feature type="signal peptide" evidence="1">
    <location>
        <begin position="1"/>
        <end position="20"/>
    </location>
</feature>
<evidence type="ECO:0000313" key="3">
    <source>
        <dbReference type="Proteomes" id="UP000477782"/>
    </source>
</evidence>
<proteinExistence type="predicted"/>
<keyword evidence="1" id="KW-0732">Signal</keyword>
<accession>A0A6M0QX05</accession>
<dbReference type="RefSeq" id="WP_164626046.1">
    <property type="nucleotide sequence ID" value="NZ_JAAIVJ010000006.1"/>
</dbReference>
<reference evidence="2 3" key="1">
    <citation type="submission" date="2020-02" db="EMBL/GenBank/DDBJ databases">
        <authorList>
            <person name="Chen W.-M."/>
        </authorList>
    </citation>
    <scope>NUCLEOTIDE SEQUENCE [LARGE SCALE GENOMIC DNA]</scope>
    <source>
        <strain evidence="2 3">KMS-5</strain>
    </source>
</reference>
<keyword evidence="3" id="KW-1185">Reference proteome</keyword>
<evidence type="ECO:0008006" key="4">
    <source>
        <dbReference type="Google" id="ProtNLM"/>
    </source>
</evidence>
<name>A0A6M0QX05_9RHOB</name>
<comment type="caution">
    <text evidence="2">The sequence shown here is derived from an EMBL/GenBank/DDBJ whole genome shotgun (WGS) entry which is preliminary data.</text>
</comment>
<dbReference type="AlphaFoldDB" id="A0A6M0QX05"/>
<evidence type="ECO:0000313" key="2">
    <source>
        <dbReference type="EMBL" id="NEY91032.1"/>
    </source>
</evidence>